<proteinExistence type="predicted"/>
<evidence type="ECO:0000313" key="5">
    <source>
        <dbReference type="EMBL" id="PAA71782.1"/>
    </source>
</evidence>
<feature type="non-terminal residue" evidence="5">
    <location>
        <position position="1"/>
    </location>
</feature>
<feature type="region of interest" description="Disordered" evidence="3">
    <location>
        <begin position="1"/>
        <end position="29"/>
    </location>
</feature>
<dbReference type="InterPro" id="IPR011992">
    <property type="entry name" value="EF-hand-dom_pair"/>
</dbReference>
<feature type="domain" description="EF-hand" evidence="4">
    <location>
        <begin position="117"/>
        <end position="152"/>
    </location>
</feature>
<evidence type="ECO:0000256" key="3">
    <source>
        <dbReference type="SAM" id="MobiDB-lite"/>
    </source>
</evidence>
<evidence type="ECO:0000259" key="4">
    <source>
        <dbReference type="PROSITE" id="PS50222"/>
    </source>
</evidence>
<evidence type="ECO:0000256" key="1">
    <source>
        <dbReference type="ARBA" id="ARBA00022737"/>
    </source>
</evidence>
<dbReference type="GO" id="GO:0005509">
    <property type="term" value="F:calcium ion binding"/>
    <property type="evidence" value="ECO:0007669"/>
    <property type="project" value="InterPro"/>
</dbReference>
<dbReference type="STRING" id="282301.A0A267FFL6"/>
<accession>A0A267FFL6</accession>
<dbReference type="PROSITE" id="PS50222">
    <property type="entry name" value="EF_HAND_2"/>
    <property type="match status" value="2"/>
</dbReference>
<dbReference type="OrthoDB" id="26525at2759"/>
<feature type="compositionally biased region" description="Polar residues" evidence="3">
    <location>
        <begin position="1"/>
        <end position="10"/>
    </location>
</feature>
<dbReference type="FunFam" id="1.10.238.10:FF:000003">
    <property type="entry name" value="Calmodulin A"/>
    <property type="match status" value="1"/>
</dbReference>
<feature type="compositionally biased region" description="Polar residues" evidence="3">
    <location>
        <begin position="18"/>
        <end position="27"/>
    </location>
</feature>
<keyword evidence="2" id="KW-0106">Calcium</keyword>
<dbReference type="Proteomes" id="UP000215902">
    <property type="component" value="Unassembled WGS sequence"/>
</dbReference>
<reference evidence="5 6" key="1">
    <citation type="submission" date="2017-06" db="EMBL/GenBank/DDBJ databases">
        <title>A platform for efficient transgenesis in Macrostomum lignano, a flatworm model organism for stem cell research.</title>
        <authorList>
            <person name="Berezikov E."/>
        </authorList>
    </citation>
    <scope>NUCLEOTIDE SEQUENCE [LARGE SCALE GENOMIC DNA]</scope>
    <source>
        <strain evidence="5">DV1</strain>
        <tissue evidence="5">Whole organism</tissue>
    </source>
</reference>
<dbReference type="SMART" id="SM00054">
    <property type="entry name" value="EFh"/>
    <property type="match status" value="2"/>
</dbReference>
<dbReference type="InterPro" id="IPR018247">
    <property type="entry name" value="EF_Hand_1_Ca_BS"/>
</dbReference>
<dbReference type="InterPro" id="IPR002048">
    <property type="entry name" value="EF_hand_dom"/>
</dbReference>
<evidence type="ECO:0000256" key="2">
    <source>
        <dbReference type="ARBA" id="ARBA00022837"/>
    </source>
</evidence>
<dbReference type="CDD" id="cd00051">
    <property type="entry name" value="EFh"/>
    <property type="match status" value="1"/>
</dbReference>
<dbReference type="Pfam" id="PF13499">
    <property type="entry name" value="EF-hand_7"/>
    <property type="match status" value="1"/>
</dbReference>
<evidence type="ECO:0000313" key="6">
    <source>
        <dbReference type="Proteomes" id="UP000215902"/>
    </source>
</evidence>
<protein>
    <recommendedName>
        <fullName evidence="4">EF-hand domain-containing protein</fullName>
    </recommendedName>
</protein>
<gene>
    <name evidence="5" type="ORF">BOX15_Mlig020501g1</name>
</gene>
<dbReference type="InterPro" id="IPR050145">
    <property type="entry name" value="Centrin_CML-like"/>
</dbReference>
<name>A0A267FFL6_9PLAT</name>
<feature type="domain" description="EF-hand" evidence="4">
    <location>
        <begin position="158"/>
        <end position="193"/>
    </location>
</feature>
<dbReference type="EMBL" id="NIVC01001140">
    <property type="protein sequence ID" value="PAA71782.1"/>
    <property type="molecule type" value="Genomic_DNA"/>
</dbReference>
<keyword evidence="1" id="KW-0677">Repeat</keyword>
<sequence length="193" mass="21254">GSSKSESFSPLRTAMHSARQTGSSQLKSLLGIDPSSSVEMTESDLRQCMEAFRRFENKQGRFPVAKLIEGFEAAQTFVSETVIEESMNSLAAQGVESMEFYDFATLVCSKKLRKRRSTHACLKAIFRHLDQDSDGFISAEELQMSVEALMGDGQAGEPAERLAERMIGQLDTSGSGKVSYDQFVCMLNHSISS</sequence>
<dbReference type="Gene3D" id="1.10.238.10">
    <property type="entry name" value="EF-hand"/>
    <property type="match status" value="1"/>
</dbReference>
<keyword evidence="6" id="KW-1185">Reference proteome</keyword>
<dbReference type="PANTHER" id="PTHR23050">
    <property type="entry name" value="CALCIUM BINDING PROTEIN"/>
    <property type="match status" value="1"/>
</dbReference>
<dbReference type="AlphaFoldDB" id="A0A267FFL6"/>
<organism evidence="5 6">
    <name type="scientific">Macrostomum lignano</name>
    <dbReference type="NCBI Taxonomy" id="282301"/>
    <lineage>
        <taxon>Eukaryota</taxon>
        <taxon>Metazoa</taxon>
        <taxon>Spiralia</taxon>
        <taxon>Lophotrochozoa</taxon>
        <taxon>Platyhelminthes</taxon>
        <taxon>Rhabditophora</taxon>
        <taxon>Macrostomorpha</taxon>
        <taxon>Macrostomida</taxon>
        <taxon>Macrostomidae</taxon>
        <taxon>Macrostomum</taxon>
    </lineage>
</organism>
<dbReference type="PROSITE" id="PS00018">
    <property type="entry name" value="EF_HAND_1"/>
    <property type="match status" value="1"/>
</dbReference>
<comment type="caution">
    <text evidence="5">The sequence shown here is derived from an EMBL/GenBank/DDBJ whole genome shotgun (WGS) entry which is preliminary data.</text>
</comment>
<dbReference type="SUPFAM" id="SSF47473">
    <property type="entry name" value="EF-hand"/>
    <property type="match status" value="1"/>
</dbReference>